<accession>A0A6V7J8X0</accession>
<feature type="compositionally biased region" description="Basic and acidic residues" evidence="1">
    <location>
        <begin position="22"/>
        <end position="36"/>
    </location>
</feature>
<feature type="region of interest" description="Disordered" evidence="1">
    <location>
        <begin position="241"/>
        <end position="276"/>
    </location>
</feature>
<feature type="compositionally biased region" description="Basic and acidic residues" evidence="1">
    <location>
        <begin position="98"/>
        <end position="121"/>
    </location>
</feature>
<feature type="compositionally biased region" description="Low complexity" evidence="1">
    <location>
        <begin position="122"/>
        <end position="133"/>
    </location>
</feature>
<proteinExistence type="predicted"/>
<reference evidence="2" key="1">
    <citation type="submission" date="2020-07" db="EMBL/GenBank/DDBJ databases">
        <authorList>
            <person name="Ferguson B K."/>
        </authorList>
    </citation>
    <scope>NUCLEOTIDE SEQUENCE</scope>
    <source>
        <strain evidence="2">L06</strain>
    </source>
</reference>
<name>A0A6V7J8X0_9HYME</name>
<feature type="compositionally biased region" description="Polar residues" evidence="1">
    <location>
        <begin position="41"/>
        <end position="66"/>
    </location>
</feature>
<feature type="compositionally biased region" description="Basic and acidic residues" evidence="1">
    <location>
        <begin position="263"/>
        <end position="276"/>
    </location>
</feature>
<dbReference type="AlphaFoldDB" id="A0A6V7J8X0"/>
<sequence>MKIQNQKAGETTVMHSRKKEGKAKSKPEETPPKPEEVLPPSDTNGKSSEPAQASSDNGAQETQNGNELKEIVVSENESSASEIIDIVEIQELPVPSDSEQKSPEEIVKPPQEEKSSEHEVVQVESVVESTTPESDVKPEEKPVERTEESVKPEDDPSFINYDASIMLKDVQIKLNDCLKDNSKLMDVTDPNASATETFKDLSFGRTLRNISGRASLGRARYERHRQLTLNDSLFVNTSFTQGDGTTSFADSPRRNGTPLKRKLTSETDEPVKKPKQEETSIFNTSIEYIKNLRRPVQVSTPKPKGCELNLDEKPNEDFKVEVEAEPKKWCVVM</sequence>
<organism evidence="2">
    <name type="scientific">Bracon brevicornis</name>
    <dbReference type="NCBI Taxonomy" id="1563983"/>
    <lineage>
        <taxon>Eukaryota</taxon>
        <taxon>Metazoa</taxon>
        <taxon>Ecdysozoa</taxon>
        <taxon>Arthropoda</taxon>
        <taxon>Hexapoda</taxon>
        <taxon>Insecta</taxon>
        <taxon>Pterygota</taxon>
        <taxon>Neoptera</taxon>
        <taxon>Endopterygota</taxon>
        <taxon>Hymenoptera</taxon>
        <taxon>Apocrita</taxon>
        <taxon>Ichneumonoidea</taxon>
        <taxon>Braconidae</taxon>
        <taxon>Braconinae</taxon>
        <taxon>Bracon</taxon>
    </lineage>
</organism>
<dbReference type="EMBL" id="CADCXW020000015">
    <property type="protein sequence ID" value="CAD1548021.1"/>
    <property type="molecule type" value="Genomic_DNA"/>
</dbReference>
<evidence type="ECO:0000256" key="1">
    <source>
        <dbReference type="SAM" id="MobiDB-lite"/>
    </source>
</evidence>
<evidence type="ECO:0000313" key="2">
    <source>
        <dbReference type="EMBL" id="CAD1548021.1"/>
    </source>
</evidence>
<feature type="region of interest" description="Disordered" evidence="1">
    <location>
        <begin position="1"/>
        <end position="157"/>
    </location>
</feature>
<protein>
    <submittedName>
        <fullName evidence="2">Uncharacterized protein</fullName>
    </submittedName>
</protein>
<feature type="compositionally biased region" description="Basic and acidic residues" evidence="1">
    <location>
        <begin position="134"/>
        <end position="154"/>
    </location>
</feature>
<gene>
    <name evidence="2" type="ORF">BBRV_LOCUS45086</name>
</gene>